<feature type="compositionally biased region" description="Low complexity" evidence="3">
    <location>
        <begin position="593"/>
        <end position="665"/>
    </location>
</feature>
<feature type="compositionally biased region" description="Basic residues" evidence="3">
    <location>
        <begin position="234"/>
        <end position="246"/>
    </location>
</feature>
<feature type="domain" description="C3H1-type" evidence="4">
    <location>
        <begin position="456"/>
        <end position="478"/>
    </location>
</feature>
<feature type="compositionally biased region" description="Basic and acidic residues" evidence="3">
    <location>
        <begin position="755"/>
        <end position="769"/>
    </location>
</feature>
<dbReference type="SMART" id="SM00356">
    <property type="entry name" value="ZnF_C3H1"/>
    <property type="match status" value="2"/>
</dbReference>
<dbReference type="PROSITE" id="PS50297">
    <property type="entry name" value="ANK_REP_REGION"/>
    <property type="match status" value="1"/>
</dbReference>
<sequence>MASIFDAAQSGDVAALRNQLDGSASSGPVDINGKDANGRSALILAVEAGHEDAVSELLSRGADRHEALAAGHGQNGSSIASLLNEAQLRSQHPGSDDQQPAPHHMYAPIPTDIYGGYQLPDGSIAYGGYPQYPPPFQGQGASGAPGQPAFYHDPVMFPHAYPSFPPMNGGPRPRGSSSFGQGRKPSTVGKLPPPEVAKTIPCRFYPNCRNGASCIFAHIDGPVPENGDVASPSHPHHGPPHHPHHHIPQDGSAGHPPPPPGYYGMPQPFPPHFFMMPPGANGAGPMGMPFGGPSGAPMPLHYQPHEAPHPGQMTPVAPMAEVQPQEGAASAPEQPTAGEASASPALANGEEAPKAATAEGEEKTTTEQDAATTADSAAQPRRQSFSTFLHSHAVPFQPASVVSSVNGAAVPIPIGPAAGYPGQGHSQGGFSGRGKLRGRGGGAAGMMGRGKHERSPCTFFARNACKYGSECLFPHILPDGSDARRLPGMLAQSQHQRHHQHHAHHHNQQVEGAAAGPSSAVLVNGEPIKTGNTPRQPAAASVPLGPKLKREAGLPPTPSAEVTSTAAAQQHESGSSKKEKAQPNGSAVVPSKPSATATAAAAASASSSPTQQQAQPAQSAAAPQSATSSQQQPQQPRKGNSKANGNAQNGKKGNAAASSAASAAAPQQRMPVGADFPALPGSPNTNGTPSNAPSQPAPTTNGTAATSPAQPAETSQASSPKAAVAQPKVNFSAILSAPAPPKKVVEAPVTAAPVAEDKSTNGDAEHQPQSEETAVPAEGKPQPNGHAAPAVNGAPSKPTTNGASASKASKGSGSAKTTKTWAAKPAPTPTASKEPVLDADDFQLVKGRGHNKRTTGGGASGSRSGGSFAGATKAAMAA</sequence>
<feature type="repeat" description="ANK" evidence="1">
    <location>
        <begin position="37"/>
        <end position="63"/>
    </location>
</feature>
<feature type="zinc finger region" description="C3H1-type" evidence="2">
    <location>
        <begin position="197"/>
        <end position="221"/>
    </location>
</feature>
<feature type="compositionally biased region" description="Pro residues" evidence="3">
    <location>
        <begin position="255"/>
        <end position="265"/>
    </location>
</feature>
<dbReference type="PROSITE" id="PS50103">
    <property type="entry name" value="ZF_C3H1"/>
    <property type="match status" value="2"/>
</dbReference>
<dbReference type="RefSeq" id="XP_025361793.1">
    <property type="nucleotide sequence ID" value="XM_025509240.1"/>
</dbReference>
<dbReference type="InterPro" id="IPR000571">
    <property type="entry name" value="Znf_CCCH"/>
</dbReference>
<dbReference type="OrthoDB" id="20872at2759"/>
<evidence type="ECO:0000256" key="2">
    <source>
        <dbReference type="PROSITE-ProRule" id="PRU00723"/>
    </source>
</evidence>
<accession>A0A316US83</accession>
<keyword evidence="1" id="KW-0040">ANK repeat</keyword>
<keyword evidence="6" id="KW-1185">Reference proteome</keyword>
<feature type="region of interest" description="Disordered" evidence="3">
    <location>
        <begin position="225"/>
        <end position="265"/>
    </location>
</feature>
<feature type="compositionally biased region" description="Low complexity" evidence="3">
    <location>
        <begin position="367"/>
        <end position="379"/>
    </location>
</feature>
<feature type="compositionally biased region" description="Polar residues" evidence="3">
    <location>
        <begin position="89"/>
        <end position="98"/>
    </location>
</feature>
<feature type="compositionally biased region" description="Polar residues" evidence="3">
    <location>
        <begin position="682"/>
        <end position="719"/>
    </location>
</feature>
<feature type="compositionally biased region" description="Polar residues" evidence="3">
    <location>
        <begin position="560"/>
        <end position="573"/>
    </location>
</feature>
<dbReference type="SMART" id="SM00248">
    <property type="entry name" value="ANK"/>
    <property type="match status" value="1"/>
</dbReference>
<feature type="region of interest" description="Disordered" evidence="3">
    <location>
        <begin position="286"/>
        <end position="381"/>
    </location>
</feature>
<feature type="domain" description="C3H1-type" evidence="4">
    <location>
        <begin position="197"/>
        <end position="221"/>
    </location>
</feature>
<dbReference type="AlphaFoldDB" id="A0A316US83"/>
<keyword evidence="2" id="KW-0863">Zinc-finger</keyword>
<reference evidence="5 6" key="1">
    <citation type="journal article" date="2018" name="Mol. Biol. Evol.">
        <title>Broad Genomic Sampling Reveals a Smut Pathogenic Ancestry of the Fungal Clade Ustilaginomycotina.</title>
        <authorList>
            <person name="Kijpornyongpan T."/>
            <person name="Mondo S.J."/>
            <person name="Barry K."/>
            <person name="Sandor L."/>
            <person name="Lee J."/>
            <person name="Lipzen A."/>
            <person name="Pangilinan J."/>
            <person name="LaButti K."/>
            <person name="Hainaut M."/>
            <person name="Henrissat B."/>
            <person name="Grigoriev I.V."/>
            <person name="Spatafora J.W."/>
            <person name="Aime M.C."/>
        </authorList>
    </citation>
    <scope>NUCLEOTIDE SEQUENCE [LARGE SCALE GENOMIC DNA]</scope>
    <source>
        <strain evidence="5 6">MCA 5214</strain>
    </source>
</reference>
<feature type="region of interest" description="Disordered" evidence="3">
    <location>
        <begin position="162"/>
        <end position="193"/>
    </location>
</feature>
<dbReference type="SUPFAM" id="SSF48403">
    <property type="entry name" value="Ankyrin repeat"/>
    <property type="match status" value="1"/>
</dbReference>
<name>A0A316US83_9BASI</name>
<evidence type="ECO:0000256" key="1">
    <source>
        <dbReference type="PROSITE-ProRule" id="PRU00023"/>
    </source>
</evidence>
<feature type="compositionally biased region" description="Basic residues" evidence="3">
    <location>
        <begin position="495"/>
        <end position="507"/>
    </location>
</feature>
<dbReference type="EMBL" id="KZ819669">
    <property type="protein sequence ID" value="PWN27181.1"/>
    <property type="molecule type" value="Genomic_DNA"/>
</dbReference>
<keyword evidence="2" id="KW-0862">Zinc</keyword>
<evidence type="ECO:0000313" key="6">
    <source>
        <dbReference type="Proteomes" id="UP000245884"/>
    </source>
</evidence>
<dbReference type="InterPro" id="IPR002110">
    <property type="entry name" value="Ankyrin_rpt"/>
</dbReference>
<evidence type="ECO:0000256" key="3">
    <source>
        <dbReference type="SAM" id="MobiDB-lite"/>
    </source>
</evidence>
<evidence type="ECO:0000259" key="4">
    <source>
        <dbReference type="PROSITE" id="PS50103"/>
    </source>
</evidence>
<feature type="zinc finger region" description="C3H1-type" evidence="2">
    <location>
        <begin position="456"/>
        <end position="478"/>
    </location>
</feature>
<dbReference type="GO" id="GO:0010468">
    <property type="term" value="P:regulation of gene expression"/>
    <property type="evidence" value="ECO:0007669"/>
    <property type="project" value="UniProtKB-ARBA"/>
</dbReference>
<dbReference type="InterPro" id="IPR036770">
    <property type="entry name" value="Ankyrin_rpt-contain_sf"/>
</dbReference>
<evidence type="ECO:0000313" key="5">
    <source>
        <dbReference type="EMBL" id="PWN27181.1"/>
    </source>
</evidence>
<feature type="compositionally biased region" description="Gly residues" evidence="3">
    <location>
        <begin position="855"/>
        <end position="868"/>
    </location>
</feature>
<proteinExistence type="predicted"/>
<protein>
    <recommendedName>
        <fullName evidence="4">C3H1-type domain-containing protein</fullName>
    </recommendedName>
</protein>
<feature type="compositionally biased region" description="Low complexity" evidence="3">
    <location>
        <begin position="166"/>
        <end position="183"/>
    </location>
</feature>
<keyword evidence="2" id="KW-0479">Metal-binding</keyword>
<dbReference type="GO" id="GO:0008270">
    <property type="term" value="F:zinc ion binding"/>
    <property type="evidence" value="ECO:0007669"/>
    <property type="project" value="UniProtKB-KW"/>
</dbReference>
<gene>
    <name evidence="5" type="ORF">BDZ90DRAFT_280098</name>
</gene>
<dbReference type="GeneID" id="37031063"/>
<feature type="region of interest" description="Disordered" evidence="3">
    <location>
        <begin position="490"/>
        <end position="878"/>
    </location>
</feature>
<dbReference type="Pfam" id="PF00023">
    <property type="entry name" value="Ank"/>
    <property type="match status" value="1"/>
</dbReference>
<dbReference type="Proteomes" id="UP000245884">
    <property type="component" value="Unassembled WGS sequence"/>
</dbReference>
<dbReference type="Gene3D" id="1.25.40.20">
    <property type="entry name" value="Ankyrin repeat-containing domain"/>
    <property type="match status" value="1"/>
</dbReference>
<feature type="region of interest" description="Disordered" evidence="3">
    <location>
        <begin position="89"/>
        <end position="108"/>
    </location>
</feature>
<dbReference type="STRING" id="1569628.A0A316US83"/>
<organism evidence="5 6">
    <name type="scientific">Jaminaea rosea</name>
    <dbReference type="NCBI Taxonomy" id="1569628"/>
    <lineage>
        <taxon>Eukaryota</taxon>
        <taxon>Fungi</taxon>
        <taxon>Dikarya</taxon>
        <taxon>Basidiomycota</taxon>
        <taxon>Ustilaginomycotina</taxon>
        <taxon>Exobasidiomycetes</taxon>
        <taxon>Microstromatales</taxon>
        <taxon>Microstromatales incertae sedis</taxon>
        <taxon>Jaminaea</taxon>
    </lineage>
</organism>
<dbReference type="Pfam" id="PF14608">
    <property type="entry name" value="zf-CCCH_2"/>
    <property type="match status" value="2"/>
</dbReference>
<dbReference type="PROSITE" id="PS50088">
    <property type="entry name" value="ANK_REPEAT"/>
    <property type="match status" value="1"/>
</dbReference>
<feature type="compositionally biased region" description="Low complexity" evidence="3">
    <location>
        <begin position="799"/>
        <end position="831"/>
    </location>
</feature>